<evidence type="ECO:0000256" key="1">
    <source>
        <dbReference type="ARBA" id="ARBA00022679"/>
    </source>
</evidence>
<dbReference type="Gene3D" id="3.10.10.10">
    <property type="entry name" value="HIV Type 1 Reverse Transcriptase, subunit A, domain 1"/>
    <property type="match status" value="2"/>
</dbReference>
<dbReference type="STRING" id="2769.R7QLF2"/>
<name>R7QLF2_CHOCR</name>
<feature type="compositionally biased region" description="Polar residues" evidence="7">
    <location>
        <begin position="823"/>
        <end position="835"/>
    </location>
</feature>
<dbReference type="OrthoDB" id="116078at2759"/>
<gene>
    <name evidence="9" type="ORF">CHC_T00000808001</name>
</gene>
<dbReference type="PANTHER" id="PTHR37984">
    <property type="entry name" value="PROTEIN CBG26694"/>
    <property type="match status" value="1"/>
</dbReference>
<sequence>MQFCVDYRKLNAVTVRDSYPLPRMGECIDSLGDATDRDKTTFASHSGLYRFLRMPFALKNAPATFQRAVDIILSRVKWETALVYLDDCGFFDTSVTYLGHVIRPGQLEVERRNVIAIERARAPTNQTELRSFLGMCNVYRWFVQGFAKVAAPLNKNTGKNQPYDFEVLTDAEYAAFEELKRRLVSPPILALPRYGRKYTLDTDACGHQVGCALLQEQPDGGTRPIGYWSRALTNAERNYTTIEKECLAVVWSILTLRPYLYGSAFNLRTDHEAVRWVLNLADSSGRLARWRLRLAEYNYEVQYRPGVKHQLADGVSRLRTDGGDTTPVDDEVSCFVVQSQEGSASLLGKVHWDLTQDRPDGFYVLAVTPEERDVSSISVANFLREQADDAFCRAAADTVGEPNSKFDVDRYGFLVRKSPLDGTLQRVVPNRLRPRVLYLAHHPRLAGHPGGTRMYYTLRREYYWPHLASDAFATVRNCTSWAATRGTLFKNQKDLRLFPAAGPMEFVAMDLLGPLPKTAHGNQHVLVITDRFSKLTHSIPLRTTTASVVASAFLDNWVYVYGAPRYMLTDNGPQFAAKFFDAVCALLGVRPYLTTAYHPQTNGQTERFNRTLVQRLRHYVEEHQRDWDDYVQPLTFAYNTQVHRSTETTPFDLVLTRPPTGLILPGTVPQDAGTHMEDPRTPVQYKRATLRKLRDALDRARTKLTASQKQYKDNLDRKVRFRPVVRAGDFVYVDRPPRTLTSVERRMRVQSPTDTEDLSVKLLPKAEGPFNVRSATDTTVLIEQDSVENRVSIDRVTKMPRGPGIVPPPQRRPNLRFPRPPRVQSTSLTASSDTVQRGAGPSTRCAGTDIPLRTTRMSPPMGSRSRS</sequence>
<dbReference type="SUPFAM" id="SSF56672">
    <property type="entry name" value="DNA/RNA polymerases"/>
    <property type="match status" value="1"/>
</dbReference>
<dbReference type="Proteomes" id="UP000012073">
    <property type="component" value="Unassembled WGS sequence"/>
</dbReference>
<dbReference type="FunFam" id="3.30.70.270:FF:000020">
    <property type="entry name" value="Transposon Tf2-6 polyprotein-like Protein"/>
    <property type="match status" value="1"/>
</dbReference>
<evidence type="ECO:0000256" key="7">
    <source>
        <dbReference type="SAM" id="MobiDB-lite"/>
    </source>
</evidence>
<keyword evidence="5" id="KW-0378">Hydrolase</keyword>
<dbReference type="GO" id="GO:0003676">
    <property type="term" value="F:nucleic acid binding"/>
    <property type="evidence" value="ECO:0007669"/>
    <property type="project" value="InterPro"/>
</dbReference>
<evidence type="ECO:0000313" key="9">
    <source>
        <dbReference type="EMBL" id="CDF38306.1"/>
    </source>
</evidence>
<organism evidence="9 10">
    <name type="scientific">Chondrus crispus</name>
    <name type="common">Carrageen Irish moss</name>
    <name type="synonym">Polymorpha crispa</name>
    <dbReference type="NCBI Taxonomy" id="2769"/>
    <lineage>
        <taxon>Eukaryota</taxon>
        <taxon>Rhodophyta</taxon>
        <taxon>Florideophyceae</taxon>
        <taxon>Rhodymeniophycidae</taxon>
        <taxon>Gigartinales</taxon>
        <taxon>Gigartinaceae</taxon>
        <taxon>Chondrus</taxon>
    </lineage>
</organism>
<evidence type="ECO:0000256" key="6">
    <source>
        <dbReference type="ARBA" id="ARBA00022918"/>
    </source>
</evidence>
<protein>
    <recommendedName>
        <fullName evidence="8">Integrase catalytic domain-containing protein</fullName>
    </recommendedName>
</protein>
<evidence type="ECO:0000313" key="10">
    <source>
        <dbReference type="Proteomes" id="UP000012073"/>
    </source>
</evidence>
<evidence type="ECO:0000256" key="3">
    <source>
        <dbReference type="ARBA" id="ARBA00022722"/>
    </source>
</evidence>
<proteinExistence type="predicted"/>
<dbReference type="GO" id="GO:0015074">
    <property type="term" value="P:DNA integration"/>
    <property type="evidence" value="ECO:0007669"/>
    <property type="project" value="InterPro"/>
</dbReference>
<keyword evidence="6" id="KW-0695">RNA-directed DNA polymerase</keyword>
<dbReference type="KEGG" id="ccp:CHC_T00000808001"/>
<dbReference type="CDD" id="cd09274">
    <property type="entry name" value="RNase_HI_RT_Ty3"/>
    <property type="match status" value="1"/>
</dbReference>
<dbReference type="CDD" id="cd01647">
    <property type="entry name" value="RT_LTR"/>
    <property type="match status" value="1"/>
</dbReference>
<dbReference type="InterPro" id="IPR001584">
    <property type="entry name" value="Integrase_cat-core"/>
</dbReference>
<dbReference type="PhylomeDB" id="R7QLF2"/>
<dbReference type="InterPro" id="IPR050951">
    <property type="entry name" value="Retrovirus_Pol_polyprotein"/>
</dbReference>
<dbReference type="GO" id="GO:0004519">
    <property type="term" value="F:endonuclease activity"/>
    <property type="evidence" value="ECO:0007669"/>
    <property type="project" value="UniProtKB-KW"/>
</dbReference>
<keyword evidence="1" id="KW-0808">Transferase</keyword>
<dbReference type="EMBL" id="HG001915">
    <property type="protein sequence ID" value="CDF38306.1"/>
    <property type="molecule type" value="Genomic_DNA"/>
</dbReference>
<dbReference type="Pfam" id="PF17921">
    <property type="entry name" value="Integrase_H2C2"/>
    <property type="match status" value="1"/>
</dbReference>
<evidence type="ECO:0000256" key="5">
    <source>
        <dbReference type="ARBA" id="ARBA00022801"/>
    </source>
</evidence>
<feature type="region of interest" description="Disordered" evidence="7">
    <location>
        <begin position="798"/>
        <end position="867"/>
    </location>
</feature>
<dbReference type="GeneID" id="17325911"/>
<dbReference type="FunFam" id="3.30.420.10:FF:000032">
    <property type="entry name" value="Retrovirus-related Pol polyprotein from transposon 297-like Protein"/>
    <property type="match status" value="1"/>
</dbReference>
<dbReference type="AlphaFoldDB" id="R7QLF2"/>
<accession>R7QLF2</accession>
<dbReference type="SUPFAM" id="SSF53098">
    <property type="entry name" value="Ribonuclease H-like"/>
    <property type="match status" value="1"/>
</dbReference>
<keyword evidence="3" id="KW-0540">Nuclease</keyword>
<dbReference type="Gene3D" id="3.30.420.10">
    <property type="entry name" value="Ribonuclease H-like superfamily/Ribonuclease H"/>
    <property type="match status" value="1"/>
</dbReference>
<dbReference type="Pfam" id="PF00665">
    <property type="entry name" value="rve"/>
    <property type="match status" value="1"/>
</dbReference>
<dbReference type="InterPro" id="IPR012337">
    <property type="entry name" value="RNaseH-like_sf"/>
</dbReference>
<dbReference type="PROSITE" id="PS50994">
    <property type="entry name" value="INTEGRASE"/>
    <property type="match status" value="1"/>
</dbReference>
<dbReference type="InterPro" id="IPR036397">
    <property type="entry name" value="RNaseH_sf"/>
</dbReference>
<dbReference type="InterPro" id="IPR041373">
    <property type="entry name" value="RT_RNaseH"/>
</dbReference>
<dbReference type="Gene3D" id="1.10.340.70">
    <property type="match status" value="1"/>
</dbReference>
<keyword evidence="4" id="KW-0255">Endonuclease</keyword>
<dbReference type="InterPro" id="IPR041588">
    <property type="entry name" value="Integrase_H2C2"/>
</dbReference>
<dbReference type="Gramene" id="CDF38306">
    <property type="protein sequence ID" value="CDF38306"/>
    <property type="gene ID" value="CHC_T00000808001"/>
</dbReference>
<evidence type="ECO:0000256" key="4">
    <source>
        <dbReference type="ARBA" id="ARBA00022759"/>
    </source>
</evidence>
<dbReference type="Gene3D" id="3.30.70.270">
    <property type="match status" value="3"/>
</dbReference>
<dbReference type="GO" id="GO:0003964">
    <property type="term" value="F:RNA-directed DNA polymerase activity"/>
    <property type="evidence" value="ECO:0007669"/>
    <property type="project" value="UniProtKB-KW"/>
</dbReference>
<dbReference type="RefSeq" id="XP_005718191.1">
    <property type="nucleotide sequence ID" value="XM_005718134.1"/>
</dbReference>
<evidence type="ECO:0000256" key="2">
    <source>
        <dbReference type="ARBA" id="ARBA00022695"/>
    </source>
</evidence>
<dbReference type="PANTHER" id="PTHR37984:SF5">
    <property type="entry name" value="PROTEIN NYNRIN-LIKE"/>
    <property type="match status" value="1"/>
</dbReference>
<keyword evidence="10" id="KW-1185">Reference proteome</keyword>
<dbReference type="InterPro" id="IPR043128">
    <property type="entry name" value="Rev_trsase/Diguanyl_cyclase"/>
</dbReference>
<dbReference type="Pfam" id="PF17917">
    <property type="entry name" value="RT_RNaseH"/>
    <property type="match status" value="1"/>
</dbReference>
<dbReference type="InterPro" id="IPR043502">
    <property type="entry name" value="DNA/RNA_pol_sf"/>
</dbReference>
<dbReference type="OMA" id="PVENSEW"/>
<keyword evidence="2" id="KW-0548">Nucleotidyltransferase</keyword>
<reference evidence="10" key="1">
    <citation type="journal article" date="2013" name="Proc. Natl. Acad. Sci. U.S.A.">
        <title>Genome structure and metabolic features in the red seaweed Chondrus crispus shed light on evolution of the Archaeplastida.</title>
        <authorList>
            <person name="Collen J."/>
            <person name="Porcel B."/>
            <person name="Carre W."/>
            <person name="Ball S.G."/>
            <person name="Chaparro C."/>
            <person name="Tonon T."/>
            <person name="Barbeyron T."/>
            <person name="Michel G."/>
            <person name="Noel B."/>
            <person name="Valentin K."/>
            <person name="Elias M."/>
            <person name="Artiguenave F."/>
            <person name="Arun A."/>
            <person name="Aury J.M."/>
            <person name="Barbosa-Neto J.F."/>
            <person name="Bothwell J.H."/>
            <person name="Bouget F.Y."/>
            <person name="Brillet L."/>
            <person name="Cabello-Hurtado F."/>
            <person name="Capella-Gutierrez S."/>
            <person name="Charrier B."/>
            <person name="Cladiere L."/>
            <person name="Cock J.M."/>
            <person name="Coelho S.M."/>
            <person name="Colleoni C."/>
            <person name="Czjzek M."/>
            <person name="Da Silva C."/>
            <person name="Delage L."/>
            <person name="Denoeud F."/>
            <person name="Deschamps P."/>
            <person name="Dittami S.M."/>
            <person name="Gabaldon T."/>
            <person name="Gachon C.M."/>
            <person name="Groisillier A."/>
            <person name="Herve C."/>
            <person name="Jabbari K."/>
            <person name="Katinka M."/>
            <person name="Kloareg B."/>
            <person name="Kowalczyk N."/>
            <person name="Labadie K."/>
            <person name="Leblanc C."/>
            <person name="Lopez P.J."/>
            <person name="McLachlan D.H."/>
            <person name="Meslet-Cladiere L."/>
            <person name="Moustafa A."/>
            <person name="Nehr Z."/>
            <person name="Nyvall Collen P."/>
            <person name="Panaud O."/>
            <person name="Partensky F."/>
            <person name="Poulain J."/>
            <person name="Rensing S.A."/>
            <person name="Rousvoal S."/>
            <person name="Samson G."/>
            <person name="Symeonidi A."/>
            <person name="Weissenbach J."/>
            <person name="Zambounis A."/>
            <person name="Wincker P."/>
            <person name="Boyen C."/>
        </authorList>
    </citation>
    <scope>NUCLEOTIDE SEQUENCE [LARGE SCALE GENOMIC DNA]</scope>
    <source>
        <strain evidence="10">cv. Stackhouse</strain>
    </source>
</reference>
<dbReference type="GO" id="GO:0016787">
    <property type="term" value="F:hydrolase activity"/>
    <property type="evidence" value="ECO:0007669"/>
    <property type="project" value="UniProtKB-KW"/>
</dbReference>
<evidence type="ECO:0000259" key="8">
    <source>
        <dbReference type="PROSITE" id="PS50994"/>
    </source>
</evidence>
<feature type="compositionally biased region" description="Low complexity" evidence="7">
    <location>
        <begin position="856"/>
        <end position="867"/>
    </location>
</feature>
<feature type="domain" description="Integrase catalytic" evidence="8">
    <location>
        <begin position="499"/>
        <end position="658"/>
    </location>
</feature>